<sequence length="142" mass="15236">MSAGHKLLHCLLSCLLLMAFGLWLRPGGIALCMPVRGGLFCTAPPGTFCAGVPSTQCLGGCRRWVLSRPLPPPQDECSRYGSMGRLASIHSLGASRVLSDYVARQSDRDNTWIGLRDDEHVSHRGGCTSARGLPWPPAPGTH</sequence>
<evidence type="ECO:0000313" key="3">
    <source>
        <dbReference type="Ensembl" id="ENSBJAP00000006510.1"/>
    </source>
</evidence>
<reference evidence="3" key="2">
    <citation type="submission" date="2025-09" db="UniProtKB">
        <authorList>
            <consortium name="Ensembl"/>
        </authorList>
    </citation>
    <scope>IDENTIFICATION</scope>
</reference>
<dbReference type="InterPro" id="IPR016187">
    <property type="entry name" value="CTDL_fold"/>
</dbReference>
<evidence type="ECO:0000256" key="2">
    <source>
        <dbReference type="SAM" id="SignalP"/>
    </source>
</evidence>
<reference evidence="3" key="1">
    <citation type="submission" date="2025-08" db="UniProtKB">
        <authorList>
            <consortium name="Ensembl"/>
        </authorList>
    </citation>
    <scope>IDENTIFICATION</scope>
</reference>
<dbReference type="Ensembl" id="ENSBJAT00000006700.1">
    <property type="protein sequence ID" value="ENSBJAP00000006510.1"/>
    <property type="gene ID" value="ENSBJAG00000004646.1"/>
</dbReference>
<accession>A0A8C0HH05</accession>
<keyword evidence="2" id="KW-0732">Signal</keyword>
<protein>
    <recommendedName>
        <fullName evidence="5">Secreted protein</fullName>
    </recommendedName>
</protein>
<evidence type="ECO:0000256" key="1">
    <source>
        <dbReference type="SAM" id="MobiDB-lite"/>
    </source>
</evidence>
<feature type="region of interest" description="Disordered" evidence="1">
    <location>
        <begin position="123"/>
        <end position="142"/>
    </location>
</feature>
<organism evidence="3 4">
    <name type="scientific">Buteo japonicus</name>
    <dbReference type="NCBI Taxonomy" id="224669"/>
    <lineage>
        <taxon>Eukaryota</taxon>
        <taxon>Metazoa</taxon>
        <taxon>Chordata</taxon>
        <taxon>Craniata</taxon>
        <taxon>Vertebrata</taxon>
        <taxon>Euteleostomi</taxon>
        <taxon>Archelosauria</taxon>
        <taxon>Archosauria</taxon>
        <taxon>Dinosauria</taxon>
        <taxon>Saurischia</taxon>
        <taxon>Theropoda</taxon>
        <taxon>Coelurosauria</taxon>
        <taxon>Aves</taxon>
        <taxon>Neognathae</taxon>
        <taxon>Neoaves</taxon>
        <taxon>Telluraves</taxon>
        <taxon>Accipitrimorphae</taxon>
        <taxon>Accipitriformes</taxon>
        <taxon>Accipitridae</taxon>
        <taxon>Accipitrinae</taxon>
        <taxon>Buteo</taxon>
    </lineage>
</organism>
<dbReference type="Gene3D" id="3.10.100.10">
    <property type="entry name" value="Mannose-Binding Protein A, subunit A"/>
    <property type="match status" value="1"/>
</dbReference>
<dbReference type="Proteomes" id="UP000694555">
    <property type="component" value="Unplaced"/>
</dbReference>
<dbReference type="AlphaFoldDB" id="A0A8C0HH05"/>
<name>A0A8C0HH05_9AVES</name>
<feature type="chain" id="PRO_5034449043" description="Secreted protein" evidence="2">
    <location>
        <begin position="31"/>
        <end position="142"/>
    </location>
</feature>
<dbReference type="InterPro" id="IPR016186">
    <property type="entry name" value="C-type_lectin-like/link_sf"/>
</dbReference>
<evidence type="ECO:0008006" key="5">
    <source>
        <dbReference type="Google" id="ProtNLM"/>
    </source>
</evidence>
<evidence type="ECO:0000313" key="4">
    <source>
        <dbReference type="Proteomes" id="UP000694555"/>
    </source>
</evidence>
<feature type="signal peptide" evidence="2">
    <location>
        <begin position="1"/>
        <end position="30"/>
    </location>
</feature>
<keyword evidence="4" id="KW-1185">Reference proteome</keyword>
<proteinExistence type="predicted"/>
<dbReference type="SUPFAM" id="SSF56436">
    <property type="entry name" value="C-type lectin-like"/>
    <property type="match status" value="1"/>
</dbReference>